<dbReference type="Pfam" id="PF00892">
    <property type="entry name" value="EamA"/>
    <property type="match status" value="2"/>
</dbReference>
<name>A0A7Y0E2B8_9PROT</name>
<accession>A0A7Y0E2B8</accession>
<feature type="transmembrane region" description="Helical" evidence="6">
    <location>
        <begin position="49"/>
        <end position="68"/>
    </location>
</feature>
<organism evidence="8 9">
    <name type="scientific">Pacificispira spongiicola</name>
    <dbReference type="NCBI Taxonomy" id="2729598"/>
    <lineage>
        <taxon>Bacteria</taxon>
        <taxon>Pseudomonadati</taxon>
        <taxon>Pseudomonadota</taxon>
        <taxon>Alphaproteobacteria</taxon>
        <taxon>Rhodospirillales</taxon>
        <taxon>Rhodospirillaceae</taxon>
        <taxon>Pacificispira</taxon>
    </lineage>
</organism>
<keyword evidence="5 6" id="KW-0472">Membrane</keyword>
<evidence type="ECO:0000256" key="6">
    <source>
        <dbReference type="SAM" id="Phobius"/>
    </source>
</evidence>
<feature type="transmembrane region" description="Helical" evidence="6">
    <location>
        <begin position="80"/>
        <end position="100"/>
    </location>
</feature>
<keyword evidence="4 6" id="KW-1133">Transmembrane helix</keyword>
<feature type="transmembrane region" description="Helical" evidence="6">
    <location>
        <begin position="18"/>
        <end position="37"/>
    </location>
</feature>
<feature type="transmembrane region" description="Helical" evidence="6">
    <location>
        <begin position="190"/>
        <end position="208"/>
    </location>
</feature>
<keyword evidence="9" id="KW-1185">Reference proteome</keyword>
<proteinExistence type="inferred from homology"/>
<evidence type="ECO:0000313" key="9">
    <source>
        <dbReference type="Proteomes" id="UP000539372"/>
    </source>
</evidence>
<dbReference type="RefSeq" id="WP_169626303.1">
    <property type="nucleotide sequence ID" value="NZ_JABBNT010000004.1"/>
</dbReference>
<feature type="transmembrane region" description="Helical" evidence="6">
    <location>
        <begin position="246"/>
        <end position="268"/>
    </location>
</feature>
<feature type="transmembrane region" description="Helical" evidence="6">
    <location>
        <begin position="220"/>
        <end position="239"/>
    </location>
</feature>
<evidence type="ECO:0000256" key="5">
    <source>
        <dbReference type="ARBA" id="ARBA00023136"/>
    </source>
</evidence>
<dbReference type="GO" id="GO:0016020">
    <property type="term" value="C:membrane"/>
    <property type="evidence" value="ECO:0007669"/>
    <property type="project" value="UniProtKB-SubCell"/>
</dbReference>
<evidence type="ECO:0000256" key="2">
    <source>
        <dbReference type="ARBA" id="ARBA00009853"/>
    </source>
</evidence>
<dbReference type="InterPro" id="IPR000620">
    <property type="entry name" value="EamA_dom"/>
</dbReference>
<comment type="similarity">
    <text evidence="2">Belongs to the drug/metabolite transporter (DMT) superfamily. 10 TMS drug/metabolite exporter (DME) (TC 2.A.7.3) family.</text>
</comment>
<dbReference type="InterPro" id="IPR037185">
    <property type="entry name" value="EmrE-like"/>
</dbReference>
<keyword evidence="3 6" id="KW-0812">Transmembrane</keyword>
<gene>
    <name evidence="8" type="ORF">HH303_15640</name>
</gene>
<reference evidence="8 9" key="1">
    <citation type="submission" date="2020-04" db="EMBL/GenBank/DDBJ databases">
        <title>Rhodospirillaceae bacterium KN72 isolated from deep sea.</title>
        <authorList>
            <person name="Zhang D.-C."/>
        </authorList>
    </citation>
    <scope>NUCLEOTIDE SEQUENCE [LARGE SCALE GENOMIC DNA]</scope>
    <source>
        <strain evidence="8 9">KN72</strain>
    </source>
</reference>
<evidence type="ECO:0000256" key="3">
    <source>
        <dbReference type="ARBA" id="ARBA00022692"/>
    </source>
</evidence>
<feature type="domain" description="EamA" evidence="7">
    <location>
        <begin position="161"/>
        <end position="288"/>
    </location>
</feature>
<dbReference type="PANTHER" id="PTHR22911">
    <property type="entry name" value="ACYL-MALONYL CONDENSING ENZYME-RELATED"/>
    <property type="match status" value="1"/>
</dbReference>
<feature type="transmembrane region" description="Helical" evidence="6">
    <location>
        <begin position="159"/>
        <end position="178"/>
    </location>
</feature>
<comment type="subcellular location">
    <subcellularLocation>
        <location evidence="1">Membrane</location>
        <topology evidence="1">Multi-pass membrane protein</topology>
    </subcellularLocation>
</comment>
<feature type="transmembrane region" description="Helical" evidence="6">
    <location>
        <begin position="274"/>
        <end position="292"/>
    </location>
</feature>
<comment type="caution">
    <text evidence="8">The sequence shown here is derived from an EMBL/GenBank/DDBJ whole genome shotgun (WGS) entry which is preliminary data.</text>
</comment>
<evidence type="ECO:0000259" key="7">
    <source>
        <dbReference type="Pfam" id="PF00892"/>
    </source>
</evidence>
<sequence>MSTDAPEPAAAEGLNQSFGILTMIGSILVFAFMDTTVKWLGDFYPTSQIVFFRCAMAMPAVLVFVHFAGGFKILKTRRPLLHAARSAIGLTAMGLVFWTFSQMRLADAIAIMFAAPILMTALSVPLLRERVGIRRWSAVIVGFGGVMVIVNPGGGVFELSAITALGGALCIALAMITVRRLSATDQAASISFWFTLSAGTVSAVWVLIDGWVAPASTLDWALLIGVGLMGGVAQFLMTVSFRHAEVALLAPLEYLSILFATVFAYVIWGEVPGARVWIGASIVIASGLYIIHRETLVMRAQRRVPKIRR</sequence>
<evidence type="ECO:0000256" key="1">
    <source>
        <dbReference type="ARBA" id="ARBA00004141"/>
    </source>
</evidence>
<feature type="transmembrane region" description="Helical" evidence="6">
    <location>
        <begin position="136"/>
        <end position="153"/>
    </location>
</feature>
<protein>
    <submittedName>
        <fullName evidence="8">DMT family transporter</fullName>
    </submittedName>
</protein>
<dbReference type="EMBL" id="JABBNT010000004">
    <property type="protein sequence ID" value="NMM45930.1"/>
    <property type="molecule type" value="Genomic_DNA"/>
</dbReference>
<evidence type="ECO:0000256" key="4">
    <source>
        <dbReference type="ARBA" id="ARBA00022989"/>
    </source>
</evidence>
<dbReference type="SUPFAM" id="SSF103481">
    <property type="entry name" value="Multidrug resistance efflux transporter EmrE"/>
    <property type="match status" value="2"/>
</dbReference>
<feature type="transmembrane region" description="Helical" evidence="6">
    <location>
        <begin position="106"/>
        <end position="124"/>
    </location>
</feature>
<evidence type="ECO:0000313" key="8">
    <source>
        <dbReference type="EMBL" id="NMM45930.1"/>
    </source>
</evidence>
<dbReference type="PANTHER" id="PTHR22911:SF6">
    <property type="entry name" value="SOLUTE CARRIER FAMILY 35 MEMBER G1"/>
    <property type="match status" value="1"/>
</dbReference>
<dbReference type="Proteomes" id="UP000539372">
    <property type="component" value="Unassembled WGS sequence"/>
</dbReference>
<feature type="domain" description="EamA" evidence="7">
    <location>
        <begin position="18"/>
        <end position="150"/>
    </location>
</feature>
<dbReference type="AlphaFoldDB" id="A0A7Y0E2B8"/>